<dbReference type="InterPro" id="IPR028344">
    <property type="entry name" value="ParE1/4"/>
</dbReference>
<dbReference type="InterPro" id="IPR007712">
    <property type="entry name" value="RelE/ParE_toxin"/>
</dbReference>
<evidence type="ECO:0000256" key="3">
    <source>
        <dbReference type="PIRNR" id="PIRNR029218"/>
    </source>
</evidence>
<dbReference type="Proteomes" id="UP000005463">
    <property type="component" value="Unassembled WGS sequence"/>
</dbReference>
<organism evidence="4 5">
    <name type="scientific">Burkholderia ambifaria IOP40-10</name>
    <dbReference type="NCBI Taxonomy" id="396596"/>
    <lineage>
        <taxon>Bacteria</taxon>
        <taxon>Pseudomonadati</taxon>
        <taxon>Pseudomonadota</taxon>
        <taxon>Betaproteobacteria</taxon>
        <taxon>Burkholderiales</taxon>
        <taxon>Burkholderiaceae</taxon>
        <taxon>Burkholderia</taxon>
        <taxon>Burkholderia cepacia complex</taxon>
    </lineage>
</organism>
<sequence length="99" mass="11751">MPAKARTVRLTPLAETDLEDIWTYTFERWSLEQAEHYVDELAAAFERLARREWAGQPSRAGKGYWRYLVGSHVVFYRETTDTVDVIRVLHQRMDVDRHL</sequence>
<dbReference type="PANTHER" id="PTHR33755:SF9">
    <property type="entry name" value="TOXIN PARE1"/>
    <property type="match status" value="1"/>
</dbReference>
<reference evidence="4 5" key="1">
    <citation type="submission" date="2008-03" db="EMBL/GenBank/DDBJ databases">
        <title>Sequencing of the draft genome and assembly of Burkholderia ambifaria IOP40-10.</title>
        <authorList>
            <consortium name="US DOE Joint Genome Institute (JGI-PGF)"/>
            <person name="Copeland A."/>
            <person name="Lucas S."/>
            <person name="Lapidus A."/>
            <person name="Glavina del Rio T."/>
            <person name="Dalin E."/>
            <person name="Tice H."/>
            <person name="Bruce D."/>
            <person name="Goodwin L."/>
            <person name="Pitluck S."/>
            <person name="Larimer F."/>
            <person name="Land M.L."/>
            <person name="Hauser L."/>
            <person name="Tiedje J."/>
            <person name="Richardson P."/>
        </authorList>
    </citation>
    <scope>NUCLEOTIDE SEQUENCE [LARGE SCALE GENOMIC DNA]</scope>
    <source>
        <strain evidence="4 5">IOP40-10</strain>
    </source>
</reference>
<dbReference type="InterPro" id="IPR035093">
    <property type="entry name" value="RelE/ParE_toxin_dom_sf"/>
</dbReference>
<dbReference type="RefSeq" id="WP_006752523.1">
    <property type="nucleotide sequence ID" value="NZ_ABLC01000083.1"/>
</dbReference>
<proteinExistence type="inferred from homology"/>
<dbReference type="PIRSF" id="PIRSF029218">
    <property type="entry name" value="ParE"/>
    <property type="match status" value="1"/>
</dbReference>
<dbReference type="Gene3D" id="3.30.2310.20">
    <property type="entry name" value="RelE-like"/>
    <property type="match status" value="1"/>
</dbReference>
<evidence type="ECO:0000256" key="1">
    <source>
        <dbReference type="ARBA" id="ARBA00006226"/>
    </source>
</evidence>
<dbReference type="PANTHER" id="PTHR33755">
    <property type="entry name" value="TOXIN PARE1-RELATED"/>
    <property type="match status" value="1"/>
</dbReference>
<dbReference type="PATRIC" id="fig|396596.7.peg.4293"/>
<accession>B1FH36</accession>
<dbReference type="EMBL" id="ABLC01000083">
    <property type="protein sequence ID" value="EDT03120.1"/>
    <property type="molecule type" value="Genomic_DNA"/>
</dbReference>
<comment type="caution">
    <text evidence="4">The sequence shown here is derived from an EMBL/GenBank/DDBJ whole genome shotgun (WGS) entry which is preliminary data.</text>
</comment>
<keyword evidence="2" id="KW-1277">Toxin-antitoxin system</keyword>
<name>B1FH36_9BURK</name>
<gene>
    <name evidence="4" type="ORF">BamIOP4010DRAFT_3346</name>
</gene>
<dbReference type="InterPro" id="IPR051803">
    <property type="entry name" value="TA_system_RelE-like_toxin"/>
</dbReference>
<evidence type="ECO:0000256" key="2">
    <source>
        <dbReference type="ARBA" id="ARBA00022649"/>
    </source>
</evidence>
<comment type="similarity">
    <text evidence="1 3">Belongs to the RelE toxin family.</text>
</comment>
<protein>
    <recommendedName>
        <fullName evidence="3">Toxin</fullName>
    </recommendedName>
</protein>
<dbReference type="AlphaFoldDB" id="B1FH36"/>
<evidence type="ECO:0000313" key="4">
    <source>
        <dbReference type="EMBL" id="EDT03120.1"/>
    </source>
</evidence>
<dbReference type="Pfam" id="PF05016">
    <property type="entry name" value="ParE_toxin"/>
    <property type="match status" value="1"/>
</dbReference>
<evidence type="ECO:0000313" key="5">
    <source>
        <dbReference type="Proteomes" id="UP000005463"/>
    </source>
</evidence>